<evidence type="ECO:0000313" key="9">
    <source>
        <dbReference type="Proteomes" id="UP001500979"/>
    </source>
</evidence>
<evidence type="ECO:0000256" key="2">
    <source>
        <dbReference type="ARBA" id="ARBA00000565"/>
    </source>
</evidence>
<evidence type="ECO:0000256" key="5">
    <source>
        <dbReference type="ARBA" id="ARBA00022977"/>
    </source>
</evidence>
<dbReference type="NCBIfam" id="TIGR00097">
    <property type="entry name" value="HMP-P_kinase"/>
    <property type="match status" value="1"/>
</dbReference>
<keyword evidence="8" id="KW-0808">Transferase</keyword>
<comment type="pathway">
    <text evidence="4">Cofactor biosynthesis; thiamine diphosphate biosynthesis; 4-amino-2-methyl-5-diphosphomethylpyrimidine from 5-amino-1-(5-phospho-D-ribosyl)imidazole: step 3/3.</text>
</comment>
<organism evidence="8 9">
    <name type="scientific">Saccharopolyspora taberi</name>
    <dbReference type="NCBI Taxonomy" id="60895"/>
    <lineage>
        <taxon>Bacteria</taxon>
        <taxon>Bacillati</taxon>
        <taxon>Actinomycetota</taxon>
        <taxon>Actinomycetes</taxon>
        <taxon>Pseudonocardiales</taxon>
        <taxon>Pseudonocardiaceae</taxon>
        <taxon>Saccharopolyspora</taxon>
    </lineage>
</organism>
<evidence type="ECO:0000259" key="7">
    <source>
        <dbReference type="Pfam" id="PF08543"/>
    </source>
</evidence>
<reference evidence="8 9" key="1">
    <citation type="journal article" date="2019" name="Int. J. Syst. Evol. Microbiol.">
        <title>The Global Catalogue of Microorganisms (GCM) 10K type strain sequencing project: providing services to taxonomists for standard genome sequencing and annotation.</title>
        <authorList>
            <consortium name="The Broad Institute Genomics Platform"/>
            <consortium name="The Broad Institute Genome Sequencing Center for Infectious Disease"/>
            <person name="Wu L."/>
            <person name="Ma J."/>
        </authorList>
    </citation>
    <scope>NUCLEOTIDE SEQUENCE [LARGE SCALE GENOMIC DNA]</scope>
    <source>
        <strain evidence="8 9">JCM 9383</strain>
    </source>
</reference>
<name>A0ABN3V026_9PSEU</name>
<dbReference type="CDD" id="cd01169">
    <property type="entry name" value="HMPP_kinase"/>
    <property type="match status" value="1"/>
</dbReference>
<protein>
    <submittedName>
        <fullName evidence="8">Bifunctional hydroxymethylpyrimidine kinase/phosphomethylpyrimidine kinase</fullName>
    </submittedName>
</protein>
<comment type="catalytic activity">
    <reaction evidence="1">
        <text>4-amino-5-hydroxymethyl-2-methylpyrimidine + ATP = 4-amino-2-methyl-5-(phosphooxymethyl)pyrimidine + ADP + H(+)</text>
        <dbReference type="Rhea" id="RHEA:23096"/>
        <dbReference type="ChEBI" id="CHEBI:15378"/>
        <dbReference type="ChEBI" id="CHEBI:16892"/>
        <dbReference type="ChEBI" id="CHEBI:30616"/>
        <dbReference type="ChEBI" id="CHEBI:58354"/>
        <dbReference type="ChEBI" id="CHEBI:456216"/>
        <dbReference type="EC" id="2.7.1.49"/>
    </reaction>
</comment>
<proteinExistence type="predicted"/>
<keyword evidence="5" id="KW-0784">Thiamine biosynthesis</keyword>
<dbReference type="InterPro" id="IPR029056">
    <property type="entry name" value="Ribokinase-like"/>
</dbReference>
<keyword evidence="9" id="KW-1185">Reference proteome</keyword>
<comment type="catalytic activity">
    <reaction evidence="2">
        <text>4-amino-2-methyl-5-(phosphooxymethyl)pyrimidine + ATP = 4-amino-2-methyl-5-(diphosphooxymethyl)pyrimidine + ADP</text>
        <dbReference type="Rhea" id="RHEA:19893"/>
        <dbReference type="ChEBI" id="CHEBI:30616"/>
        <dbReference type="ChEBI" id="CHEBI:57841"/>
        <dbReference type="ChEBI" id="CHEBI:58354"/>
        <dbReference type="ChEBI" id="CHEBI:456216"/>
        <dbReference type="EC" id="2.7.4.7"/>
    </reaction>
</comment>
<gene>
    <name evidence="8" type="primary">thiD_1</name>
    <name evidence="8" type="ORF">GCM10010470_01290</name>
</gene>
<evidence type="ECO:0000256" key="1">
    <source>
        <dbReference type="ARBA" id="ARBA00000151"/>
    </source>
</evidence>
<dbReference type="InterPro" id="IPR013749">
    <property type="entry name" value="PM/HMP-P_kinase-1"/>
</dbReference>
<evidence type="ECO:0000313" key="8">
    <source>
        <dbReference type="EMBL" id="GAA2773352.1"/>
    </source>
</evidence>
<sequence length="267" mass="27730">MIPAVLTIAGSDPSGGAGMQADLKVISALGGYGCAAVTALTVQNTLGVFGLHTPPPAFVSAQVDAVLDDVRVDAVKIGMLATAATVAAVADSLARHPRVPVVLDPVMLAKSQDRLLAADAVDTLRRRLLPLVDLITPNLPEAAELLGTKPAEDEDGMRDQLRQLAQLGPRVLLKGGHLDGPDCVDLLRVDGEVHRFTERRVETTNTHGTGCALSAAIATRHAHGSDWPAAVGEAKSYLTGALRGADDLDIGAGHGPPDHFHGRRSAT</sequence>
<dbReference type="GO" id="GO:0016301">
    <property type="term" value="F:kinase activity"/>
    <property type="evidence" value="ECO:0007669"/>
    <property type="project" value="UniProtKB-KW"/>
</dbReference>
<evidence type="ECO:0000256" key="6">
    <source>
        <dbReference type="SAM" id="MobiDB-lite"/>
    </source>
</evidence>
<dbReference type="Proteomes" id="UP001500979">
    <property type="component" value="Unassembled WGS sequence"/>
</dbReference>
<keyword evidence="8" id="KW-0418">Kinase</keyword>
<feature type="domain" description="Pyridoxamine kinase/Phosphomethylpyrimidine kinase" evidence="7">
    <location>
        <begin position="12"/>
        <end position="257"/>
    </location>
</feature>
<dbReference type="InterPro" id="IPR004399">
    <property type="entry name" value="HMP/HMP-P_kinase_dom"/>
</dbReference>
<evidence type="ECO:0000256" key="3">
    <source>
        <dbReference type="ARBA" id="ARBA00003848"/>
    </source>
</evidence>
<dbReference type="PANTHER" id="PTHR20858:SF17">
    <property type="entry name" value="HYDROXYMETHYLPYRIMIDINE_PHOSPHOMETHYLPYRIMIDINE KINASE THI20-RELATED"/>
    <property type="match status" value="1"/>
</dbReference>
<feature type="region of interest" description="Disordered" evidence="6">
    <location>
        <begin position="248"/>
        <end position="267"/>
    </location>
</feature>
<dbReference type="EMBL" id="BAAAUX010000001">
    <property type="protein sequence ID" value="GAA2773352.1"/>
    <property type="molecule type" value="Genomic_DNA"/>
</dbReference>
<dbReference type="SUPFAM" id="SSF53613">
    <property type="entry name" value="Ribokinase-like"/>
    <property type="match status" value="1"/>
</dbReference>
<comment type="function">
    <text evidence="3">Catalyzes the phosphorylation of hydroxymethylpyrimidine phosphate (HMP-P) to HMP-PP, and of HMP to HMP-P.</text>
</comment>
<dbReference type="Pfam" id="PF08543">
    <property type="entry name" value="Phos_pyr_kin"/>
    <property type="match status" value="1"/>
</dbReference>
<evidence type="ECO:0000256" key="4">
    <source>
        <dbReference type="ARBA" id="ARBA00004769"/>
    </source>
</evidence>
<dbReference type="PANTHER" id="PTHR20858">
    <property type="entry name" value="PHOSPHOMETHYLPYRIMIDINE KINASE"/>
    <property type="match status" value="1"/>
</dbReference>
<dbReference type="Gene3D" id="3.40.1190.20">
    <property type="match status" value="1"/>
</dbReference>
<dbReference type="RefSeq" id="WP_344677316.1">
    <property type="nucleotide sequence ID" value="NZ_BAAAUX010000001.1"/>
</dbReference>
<accession>A0ABN3V026</accession>
<comment type="caution">
    <text evidence="8">The sequence shown here is derived from an EMBL/GenBank/DDBJ whole genome shotgun (WGS) entry which is preliminary data.</text>
</comment>